<dbReference type="Proteomes" id="UP000499080">
    <property type="component" value="Unassembled WGS sequence"/>
</dbReference>
<evidence type="ECO:0000256" key="2">
    <source>
        <dbReference type="SAM" id="MobiDB-lite"/>
    </source>
</evidence>
<evidence type="ECO:0000313" key="3">
    <source>
        <dbReference type="EMBL" id="GBN74804.1"/>
    </source>
</evidence>
<evidence type="ECO:0000256" key="1">
    <source>
        <dbReference type="SAM" id="Coils"/>
    </source>
</evidence>
<reference evidence="3 4" key="1">
    <citation type="journal article" date="2019" name="Sci. Rep.">
        <title>Orb-weaving spider Araneus ventricosus genome elucidates the spidroin gene catalogue.</title>
        <authorList>
            <person name="Kono N."/>
            <person name="Nakamura H."/>
            <person name="Ohtoshi R."/>
            <person name="Moran D.A.P."/>
            <person name="Shinohara A."/>
            <person name="Yoshida Y."/>
            <person name="Fujiwara M."/>
            <person name="Mori M."/>
            <person name="Tomita M."/>
            <person name="Arakawa K."/>
        </authorList>
    </citation>
    <scope>NUCLEOTIDE SEQUENCE [LARGE SCALE GENOMIC DNA]</scope>
</reference>
<proteinExistence type="predicted"/>
<dbReference type="OrthoDB" id="6434617at2759"/>
<organism evidence="3 4">
    <name type="scientific">Araneus ventricosus</name>
    <name type="common">Orbweaver spider</name>
    <name type="synonym">Epeira ventricosa</name>
    <dbReference type="NCBI Taxonomy" id="182803"/>
    <lineage>
        <taxon>Eukaryota</taxon>
        <taxon>Metazoa</taxon>
        <taxon>Ecdysozoa</taxon>
        <taxon>Arthropoda</taxon>
        <taxon>Chelicerata</taxon>
        <taxon>Arachnida</taxon>
        <taxon>Araneae</taxon>
        <taxon>Araneomorphae</taxon>
        <taxon>Entelegynae</taxon>
        <taxon>Araneoidea</taxon>
        <taxon>Araneidae</taxon>
        <taxon>Araneus</taxon>
    </lineage>
</organism>
<feature type="region of interest" description="Disordered" evidence="2">
    <location>
        <begin position="262"/>
        <end position="289"/>
    </location>
</feature>
<keyword evidence="4" id="KW-1185">Reference proteome</keyword>
<comment type="caution">
    <text evidence="3">The sequence shown here is derived from an EMBL/GenBank/DDBJ whole genome shotgun (WGS) entry which is preliminary data.</text>
</comment>
<gene>
    <name evidence="3" type="ORF">AVEN_4926_1</name>
</gene>
<sequence length="289" mass="32827">MNSIFSVAERLHATLVPCVRAVSESVWELSRAQQFASLSERQRSIVGTQGRYRKVVQLSLQLRDKKKRLREQRDALHREMQVEASLAKALAGRAQVARQKILAAVAKIHHETVQEEKREPEVNRHAEFEALIKELENEVFHKKDLKEELGQIASDQVSYKKALDEEEKKRKMLREKLLSMAQVAEMVLGRTSMTQEPTVSSPNPSEQSEFLEKMSTILLETTKAEGEPESERDFRNEKFISSKIIFCNYFLGNEGCGGLVVRSRPCGQRDPGSKPDSTEDPSYMGPAAR</sequence>
<keyword evidence="1" id="KW-0175">Coiled coil</keyword>
<accession>A0A4Y2RGC7</accession>
<dbReference type="AlphaFoldDB" id="A0A4Y2RGC7"/>
<feature type="coiled-coil region" evidence="1">
    <location>
        <begin position="156"/>
        <end position="183"/>
    </location>
</feature>
<name>A0A4Y2RGC7_ARAVE</name>
<evidence type="ECO:0000313" key="4">
    <source>
        <dbReference type="Proteomes" id="UP000499080"/>
    </source>
</evidence>
<dbReference type="EMBL" id="BGPR01016991">
    <property type="protein sequence ID" value="GBN74804.1"/>
    <property type="molecule type" value="Genomic_DNA"/>
</dbReference>
<protein>
    <submittedName>
        <fullName evidence="3">Uncharacterized protein</fullName>
    </submittedName>
</protein>